<name>A0A816X0R5_9BILA</name>
<dbReference type="Proteomes" id="UP000663842">
    <property type="component" value="Unassembled WGS sequence"/>
</dbReference>
<evidence type="ECO:0000313" key="3">
    <source>
        <dbReference type="Proteomes" id="UP000663887"/>
    </source>
</evidence>
<sequence>LMTISRMSCTSNSIKTSIRTRTTSHQSENLCRCSLSFNFFEDLQRYSQLDRMTISSYEDSLINSHFPRVTIL</sequence>
<dbReference type="EMBL" id="CAJNRG010012560">
    <property type="protein sequence ID" value="CAF2140990.1"/>
    <property type="molecule type" value="Genomic_DNA"/>
</dbReference>
<organism evidence="1 3">
    <name type="scientific">Rotaria magnacalcarata</name>
    <dbReference type="NCBI Taxonomy" id="392030"/>
    <lineage>
        <taxon>Eukaryota</taxon>
        <taxon>Metazoa</taxon>
        <taxon>Spiralia</taxon>
        <taxon>Gnathifera</taxon>
        <taxon>Rotifera</taxon>
        <taxon>Eurotatoria</taxon>
        <taxon>Bdelloidea</taxon>
        <taxon>Philodinida</taxon>
        <taxon>Philodinidae</taxon>
        <taxon>Rotaria</taxon>
    </lineage>
</organism>
<accession>A0A816X0R5</accession>
<proteinExistence type="predicted"/>
<protein>
    <submittedName>
        <fullName evidence="1">Uncharacterized protein</fullName>
    </submittedName>
</protein>
<dbReference type="EMBL" id="CAJOBF010032575">
    <property type="protein sequence ID" value="CAF4424019.1"/>
    <property type="molecule type" value="Genomic_DNA"/>
</dbReference>
<evidence type="ECO:0000313" key="2">
    <source>
        <dbReference type="EMBL" id="CAF4424019.1"/>
    </source>
</evidence>
<reference evidence="1" key="1">
    <citation type="submission" date="2021-02" db="EMBL/GenBank/DDBJ databases">
        <authorList>
            <person name="Nowell W R."/>
        </authorList>
    </citation>
    <scope>NUCLEOTIDE SEQUENCE</scope>
</reference>
<evidence type="ECO:0000313" key="1">
    <source>
        <dbReference type="EMBL" id="CAF2140990.1"/>
    </source>
</evidence>
<dbReference type="Proteomes" id="UP000663887">
    <property type="component" value="Unassembled WGS sequence"/>
</dbReference>
<feature type="non-terminal residue" evidence="1">
    <location>
        <position position="1"/>
    </location>
</feature>
<comment type="caution">
    <text evidence="1">The sequence shown here is derived from an EMBL/GenBank/DDBJ whole genome shotgun (WGS) entry which is preliminary data.</text>
</comment>
<gene>
    <name evidence="2" type="ORF">UXM345_LOCUS38820</name>
    <name evidence="1" type="ORF">XDN619_LOCUS26720</name>
</gene>
<dbReference type="AlphaFoldDB" id="A0A816X0R5"/>